<evidence type="ECO:0000313" key="1">
    <source>
        <dbReference type="EMBL" id="QSR86078.1"/>
    </source>
</evidence>
<name>A0ABX7PTR8_9BACT</name>
<dbReference type="Proteomes" id="UP000663088">
    <property type="component" value="Chromosome"/>
</dbReference>
<evidence type="ECO:0000313" key="2">
    <source>
        <dbReference type="Proteomes" id="UP000663088"/>
    </source>
</evidence>
<keyword evidence="2" id="KW-1185">Reference proteome</keyword>
<protein>
    <submittedName>
        <fullName evidence="1">Uncharacterized protein</fullName>
    </submittedName>
</protein>
<sequence>MFKEHDHAATAIVLERELAKVGPVREVDGLQSCYMVRERRFILLSRQMRDTEKVRRRIVVPVKEGSDPELLSDEVEVLLRSHKGDLSFFLSPSSFLLGDFS</sequence>
<organism evidence="1 2">
    <name type="scientific">Candidatus Methylacidiphilum infernorum</name>
    <dbReference type="NCBI Taxonomy" id="511746"/>
    <lineage>
        <taxon>Bacteria</taxon>
        <taxon>Pseudomonadati</taxon>
        <taxon>Verrucomicrobiota</taxon>
        <taxon>Methylacidiphilae</taxon>
        <taxon>Methylacidiphilales</taxon>
        <taxon>Methylacidiphilaceae</taxon>
        <taxon>Methylacidiphilum (ex Ratnadevi et al. 2023)</taxon>
    </lineage>
</organism>
<accession>A0ABX7PTR8</accession>
<reference evidence="1 2" key="1">
    <citation type="submission" date="2020-12" db="EMBL/GenBank/DDBJ databases">
        <authorList>
            <person name="Awala S.I."/>
            <person name="Gwak J.-H."/>
            <person name="Kim S.-J."/>
            <person name="Rhee S.-K."/>
        </authorList>
    </citation>
    <scope>NUCLEOTIDE SEQUENCE [LARGE SCALE GENOMIC DNA]</scope>
    <source>
        <strain evidence="1 2">IT5</strain>
    </source>
</reference>
<gene>
    <name evidence="1" type="ORF">EM20IM_06075</name>
</gene>
<proteinExistence type="predicted"/>
<dbReference type="EMBL" id="CP065956">
    <property type="protein sequence ID" value="QSR86078.1"/>
    <property type="molecule type" value="Genomic_DNA"/>
</dbReference>
<dbReference type="RefSeq" id="WP_206844248.1">
    <property type="nucleotide sequence ID" value="NZ_CP065956.1"/>
</dbReference>